<name>A0A377JMA0_9HELI</name>
<dbReference type="SUPFAM" id="SSF52540">
    <property type="entry name" value="P-loop containing nucleoside triphosphate hydrolases"/>
    <property type="match status" value="1"/>
</dbReference>
<dbReference type="InterPro" id="IPR036225">
    <property type="entry name" value="SRP/SRP_N"/>
</dbReference>
<dbReference type="EC" id="3.6.5.4" evidence="10"/>
<comment type="catalytic activity">
    <reaction evidence="11">
        <text>GTP + H2O = GDP + phosphate + H(+)</text>
        <dbReference type="Rhea" id="RHEA:19669"/>
        <dbReference type="ChEBI" id="CHEBI:15377"/>
        <dbReference type="ChEBI" id="CHEBI:15378"/>
        <dbReference type="ChEBI" id="CHEBI:37565"/>
        <dbReference type="ChEBI" id="CHEBI:43474"/>
        <dbReference type="ChEBI" id="CHEBI:58189"/>
        <dbReference type="EC" id="3.6.5.4"/>
    </reaction>
</comment>
<dbReference type="SMART" id="SM00963">
    <property type="entry name" value="SRP54_N"/>
    <property type="match status" value="1"/>
</dbReference>
<evidence type="ECO:0000313" key="13">
    <source>
        <dbReference type="EMBL" id="STP08817.1"/>
    </source>
</evidence>
<dbReference type="PROSITE" id="PS00300">
    <property type="entry name" value="SRP54"/>
    <property type="match status" value="1"/>
</dbReference>
<reference evidence="13 14" key="1">
    <citation type="submission" date="2018-06" db="EMBL/GenBank/DDBJ databases">
        <authorList>
            <consortium name="Pathogen Informatics"/>
            <person name="Doyle S."/>
        </authorList>
    </citation>
    <scope>NUCLEOTIDE SEQUENCE [LARGE SCALE GENOMIC DNA]</scope>
    <source>
        <strain evidence="13 14">NCTC12221</strain>
    </source>
</reference>
<dbReference type="SUPFAM" id="SSF47446">
    <property type="entry name" value="Signal peptide-binding domain"/>
    <property type="match status" value="1"/>
</dbReference>
<dbReference type="GO" id="GO:0003924">
    <property type="term" value="F:GTPase activity"/>
    <property type="evidence" value="ECO:0007669"/>
    <property type="project" value="InterPro"/>
</dbReference>
<dbReference type="EMBL" id="UGHZ01000001">
    <property type="protein sequence ID" value="STP08817.1"/>
    <property type="molecule type" value="Genomic_DNA"/>
</dbReference>
<dbReference type="InterPro" id="IPR004780">
    <property type="entry name" value="SRP"/>
</dbReference>
<dbReference type="InterPro" id="IPR013822">
    <property type="entry name" value="Signal_recog_particl_SRP54_hlx"/>
</dbReference>
<dbReference type="InterPro" id="IPR036891">
    <property type="entry name" value="Signal_recog_part_SRP54_M_sf"/>
</dbReference>
<keyword evidence="9" id="KW-0687">Ribonucleoprotein</keyword>
<keyword evidence="3" id="KW-0963">Cytoplasm</keyword>
<evidence type="ECO:0000259" key="12">
    <source>
        <dbReference type="PROSITE" id="PS00300"/>
    </source>
</evidence>
<dbReference type="Pfam" id="PF00448">
    <property type="entry name" value="SRP54"/>
    <property type="match status" value="1"/>
</dbReference>
<dbReference type="Gene3D" id="3.40.50.300">
    <property type="entry name" value="P-loop containing nucleotide triphosphate hydrolases"/>
    <property type="match status" value="1"/>
</dbReference>
<dbReference type="Gene3D" id="1.10.260.30">
    <property type="entry name" value="Signal recognition particle, SRP54 subunit, M-domain"/>
    <property type="match status" value="1"/>
</dbReference>
<accession>A0A377JMA0</accession>
<keyword evidence="6" id="KW-0694">RNA-binding</keyword>
<dbReference type="SMART" id="SM00382">
    <property type="entry name" value="AAA"/>
    <property type="match status" value="1"/>
</dbReference>
<dbReference type="InterPro" id="IPR027417">
    <property type="entry name" value="P-loop_NTPase"/>
</dbReference>
<dbReference type="AlphaFoldDB" id="A0A377JMA0"/>
<evidence type="ECO:0000256" key="10">
    <source>
        <dbReference type="ARBA" id="ARBA00035672"/>
    </source>
</evidence>
<dbReference type="RefSeq" id="WP_115025639.1">
    <property type="nucleotide sequence ID" value="NZ_AP025204.1"/>
</dbReference>
<dbReference type="Pfam" id="PF02881">
    <property type="entry name" value="SRP54_N"/>
    <property type="match status" value="1"/>
</dbReference>
<dbReference type="InterPro" id="IPR003593">
    <property type="entry name" value="AAA+_ATPase"/>
</dbReference>
<dbReference type="InterPro" id="IPR022941">
    <property type="entry name" value="SRP54"/>
</dbReference>
<sequence length="447" mass="48806">MFDTLTSSFKGIINKIRFADDEKSLQRACDELKKTLLKNDVYHKATKQIIQEVSQRTKSNGIGKQSFMNALQDSLNEILKSKKSYGISFSPTPPSVILMMGLQGSGKTTSSAKLALYLKQRGKKVLLVACDLHRLAATQQLSQLAASIEVDIFTPNQSSKPENALQVAKEAKQKAINAHYDVVIIDSAGRLSIDEALMQELLEIKDSINATECLYVADSLSGQDGIRSAQNFNEKIGIDGVILSKFDSDSKGGIALSIAYQIGVPLKFIGSGEKVADFDVFVPERIISRLMGAGDIASLAEKTASVINQDEAKSIAKKIKKGQFGFEDFINQIENVKKLGSMSSIASMIPGLGGMASALKDVDLDKSNEIKNIRAMVNSMTKKERENPDLLNGSRRKRIAQGSGLEVSDINRIIKQFDQAAKLAKKLSQKGGMQELMSMMGNMRMPK</sequence>
<dbReference type="Pfam" id="PF02978">
    <property type="entry name" value="SRP_SPB"/>
    <property type="match status" value="1"/>
</dbReference>
<dbReference type="SUPFAM" id="SSF47364">
    <property type="entry name" value="Domain of the SRP/SRP receptor G-proteins"/>
    <property type="match status" value="1"/>
</dbReference>
<evidence type="ECO:0000256" key="4">
    <source>
        <dbReference type="ARBA" id="ARBA00022741"/>
    </source>
</evidence>
<dbReference type="InterPro" id="IPR004125">
    <property type="entry name" value="Signal_recog_particle_SRP54_M"/>
</dbReference>
<proteinExistence type="inferred from homology"/>
<keyword evidence="7" id="KW-0342">GTP-binding</keyword>
<keyword evidence="5" id="KW-0378">Hydrolase</keyword>
<dbReference type="Proteomes" id="UP000255335">
    <property type="component" value="Unassembled WGS sequence"/>
</dbReference>
<evidence type="ECO:0000256" key="5">
    <source>
        <dbReference type="ARBA" id="ARBA00022801"/>
    </source>
</evidence>
<protein>
    <recommendedName>
        <fullName evidence="10">signal-recognition-particle GTPase</fullName>
        <ecNumber evidence="10">3.6.5.4</ecNumber>
    </recommendedName>
</protein>
<comment type="subcellular location">
    <subcellularLocation>
        <location evidence="1">Cytoplasm</location>
    </subcellularLocation>
</comment>
<dbReference type="GO" id="GO:0005525">
    <property type="term" value="F:GTP binding"/>
    <property type="evidence" value="ECO:0007669"/>
    <property type="project" value="UniProtKB-KW"/>
</dbReference>
<evidence type="ECO:0000256" key="6">
    <source>
        <dbReference type="ARBA" id="ARBA00022884"/>
    </source>
</evidence>
<dbReference type="PANTHER" id="PTHR11564">
    <property type="entry name" value="SIGNAL RECOGNITION PARTICLE 54K PROTEIN SRP54"/>
    <property type="match status" value="1"/>
</dbReference>
<organism evidence="13 14">
    <name type="scientific">Helicobacter cinaedi</name>
    <dbReference type="NCBI Taxonomy" id="213"/>
    <lineage>
        <taxon>Bacteria</taxon>
        <taxon>Pseudomonadati</taxon>
        <taxon>Campylobacterota</taxon>
        <taxon>Epsilonproteobacteria</taxon>
        <taxon>Campylobacterales</taxon>
        <taxon>Helicobacteraceae</taxon>
        <taxon>Helicobacter</taxon>
    </lineage>
</organism>
<keyword evidence="8" id="KW-0733">Signal recognition particle</keyword>
<dbReference type="PANTHER" id="PTHR11564:SF5">
    <property type="entry name" value="SIGNAL RECOGNITION PARTICLE SUBUNIT SRP54"/>
    <property type="match status" value="1"/>
</dbReference>
<dbReference type="NCBIfam" id="TIGR00959">
    <property type="entry name" value="ffh"/>
    <property type="match status" value="1"/>
</dbReference>
<evidence type="ECO:0000256" key="8">
    <source>
        <dbReference type="ARBA" id="ARBA00023135"/>
    </source>
</evidence>
<evidence type="ECO:0000256" key="3">
    <source>
        <dbReference type="ARBA" id="ARBA00022490"/>
    </source>
</evidence>
<evidence type="ECO:0000313" key="14">
    <source>
        <dbReference type="Proteomes" id="UP000255335"/>
    </source>
</evidence>
<evidence type="ECO:0000256" key="9">
    <source>
        <dbReference type="ARBA" id="ARBA00023274"/>
    </source>
</evidence>
<dbReference type="GO" id="GO:0048500">
    <property type="term" value="C:signal recognition particle"/>
    <property type="evidence" value="ECO:0007669"/>
    <property type="project" value="InterPro"/>
</dbReference>
<dbReference type="Gene3D" id="1.20.120.140">
    <property type="entry name" value="Signal recognition particle SRP54, nucleotide-binding domain"/>
    <property type="match status" value="1"/>
</dbReference>
<evidence type="ECO:0000256" key="7">
    <source>
        <dbReference type="ARBA" id="ARBA00023134"/>
    </source>
</evidence>
<dbReference type="GO" id="GO:0008312">
    <property type="term" value="F:7S RNA binding"/>
    <property type="evidence" value="ECO:0007669"/>
    <property type="project" value="InterPro"/>
</dbReference>
<dbReference type="InterPro" id="IPR042101">
    <property type="entry name" value="SRP54_N_sf"/>
</dbReference>
<feature type="domain" description="SRP54-type proteins GTP-binding" evidence="12">
    <location>
        <begin position="265"/>
        <end position="278"/>
    </location>
</feature>
<evidence type="ECO:0000256" key="2">
    <source>
        <dbReference type="ARBA" id="ARBA00005450"/>
    </source>
</evidence>
<gene>
    <name evidence="13" type="primary">ffh</name>
    <name evidence="13" type="ORF">NCTC12221_00235</name>
</gene>
<comment type="similarity">
    <text evidence="2">Belongs to the GTP-binding SRP family. SRP54 subfamily.</text>
</comment>
<dbReference type="InterPro" id="IPR000897">
    <property type="entry name" value="SRP54_GTPase_dom"/>
</dbReference>
<dbReference type="GO" id="GO:0006614">
    <property type="term" value="P:SRP-dependent cotranslational protein targeting to membrane"/>
    <property type="evidence" value="ECO:0007669"/>
    <property type="project" value="InterPro"/>
</dbReference>
<dbReference type="SMART" id="SM00962">
    <property type="entry name" value="SRP54"/>
    <property type="match status" value="1"/>
</dbReference>
<keyword evidence="4" id="KW-0547">Nucleotide-binding</keyword>
<evidence type="ECO:0000256" key="11">
    <source>
        <dbReference type="ARBA" id="ARBA00048027"/>
    </source>
</evidence>
<evidence type="ECO:0000256" key="1">
    <source>
        <dbReference type="ARBA" id="ARBA00004496"/>
    </source>
</evidence>